<proteinExistence type="predicted"/>
<name>A0A1J7IA60_9PEZI</name>
<organism evidence="2 3">
    <name type="scientific">Coniochaeta ligniaria NRRL 30616</name>
    <dbReference type="NCBI Taxonomy" id="1408157"/>
    <lineage>
        <taxon>Eukaryota</taxon>
        <taxon>Fungi</taxon>
        <taxon>Dikarya</taxon>
        <taxon>Ascomycota</taxon>
        <taxon>Pezizomycotina</taxon>
        <taxon>Sordariomycetes</taxon>
        <taxon>Sordariomycetidae</taxon>
        <taxon>Coniochaetales</taxon>
        <taxon>Coniochaetaceae</taxon>
        <taxon>Coniochaeta</taxon>
    </lineage>
</organism>
<feature type="compositionally biased region" description="Basic and acidic residues" evidence="1">
    <location>
        <begin position="61"/>
        <end position="73"/>
    </location>
</feature>
<feature type="region of interest" description="Disordered" evidence="1">
    <location>
        <begin position="36"/>
        <end position="73"/>
    </location>
</feature>
<keyword evidence="3" id="KW-1185">Reference proteome</keyword>
<gene>
    <name evidence="2" type="ORF">CONLIGDRAFT_685958</name>
</gene>
<evidence type="ECO:0000313" key="2">
    <source>
        <dbReference type="EMBL" id="OIW24342.1"/>
    </source>
</evidence>
<dbReference type="EMBL" id="KV875104">
    <property type="protein sequence ID" value="OIW24342.1"/>
    <property type="molecule type" value="Genomic_DNA"/>
</dbReference>
<dbReference type="Proteomes" id="UP000182658">
    <property type="component" value="Unassembled WGS sequence"/>
</dbReference>
<dbReference type="InParanoid" id="A0A1J7IA60"/>
<protein>
    <submittedName>
        <fullName evidence="2">Uncharacterized protein</fullName>
    </submittedName>
</protein>
<evidence type="ECO:0000256" key="1">
    <source>
        <dbReference type="SAM" id="MobiDB-lite"/>
    </source>
</evidence>
<accession>A0A1J7IA60</accession>
<dbReference type="AlphaFoldDB" id="A0A1J7IA60"/>
<reference evidence="2 3" key="1">
    <citation type="submission" date="2016-10" db="EMBL/GenBank/DDBJ databases">
        <title>Draft genome sequence of Coniochaeta ligniaria NRRL30616, a lignocellulolytic fungus for bioabatement of inhibitors in plant biomass hydrolysates.</title>
        <authorList>
            <consortium name="DOE Joint Genome Institute"/>
            <person name="Jimenez D.J."/>
            <person name="Hector R.E."/>
            <person name="Riley R."/>
            <person name="Sun H."/>
            <person name="Grigoriev I.V."/>
            <person name="Van Elsas J.D."/>
            <person name="Nichols N.N."/>
        </authorList>
    </citation>
    <scope>NUCLEOTIDE SEQUENCE [LARGE SCALE GENOMIC DNA]</scope>
    <source>
        <strain evidence="2 3">NRRL 30616</strain>
    </source>
</reference>
<sequence length="73" mass="8164">MPGVNRVLRAFVLAQQPSGYFVLIDTMSYINECFDEEEDAIHEGQESPETAEPETAVVPDDYLKPESSPKTKC</sequence>
<evidence type="ECO:0000313" key="3">
    <source>
        <dbReference type="Proteomes" id="UP000182658"/>
    </source>
</evidence>
<dbReference type="OrthoDB" id="339151at2759"/>